<protein>
    <submittedName>
        <fullName evidence="2">Uncharacterized protein</fullName>
    </submittedName>
</protein>
<accession>A0A8X6QHD2</accession>
<name>A0A8X6QHD2_NEPPI</name>
<dbReference type="OrthoDB" id="6417953at2759"/>
<keyword evidence="1" id="KW-0472">Membrane</keyword>
<proteinExistence type="predicted"/>
<keyword evidence="1" id="KW-1133">Transmembrane helix</keyword>
<sequence length="249" mass="29174">MIMGSVLLSRKLCSRSVILFNKTQKYLSYSMNQNISSCSKITCSSMLINHHICRRNLPSLISSRTFWETFPSTRPLYYLKDGLDPTNHELVYRSKFFNYAFYGQFFSQFTFCAQIGGSLYMLYNILVGKGFVPITQIGSFTLTYDSFTLFVILLLTIQNALLYITAQKALLRIYHKRDTDEYVFVNLSFNPFKSRLLTCKPGELKMLNIENLKAMIKGNHQVGNRRYFLSRSYFKNDKYYLRLVYDENI</sequence>
<dbReference type="AlphaFoldDB" id="A0A8X6QHD2"/>
<evidence type="ECO:0000313" key="3">
    <source>
        <dbReference type="Proteomes" id="UP000887013"/>
    </source>
</evidence>
<comment type="caution">
    <text evidence="2">The sequence shown here is derived from an EMBL/GenBank/DDBJ whole genome shotgun (WGS) entry which is preliminary data.</text>
</comment>
<reference evidence="2" key="1">
    <citation type="submission" date="2020-08" db="EMBL/GenBank/DDBJ databases">
        <title>Multicomponent nature underlies the extraordinary mechanical properties of spider dragline silk.</title>
        <authorList>
            <person name="Kono N."/>
            <person name="Nakamura H."/>
            <person name="Mori M."/>
            <person name="Yoshida Y."/>
            <person name="Ohtoshi R."/>
            <person name="Malay A.D."/>
            <person name="Moran D.A.P."/>
            <person name="Tomita M."/>
            <person name="Numata K."/>
            <person name="Arakawa K."/>
        </authorList>
    </citation>
    <scope>NUCLEOTIDE SEQUENCE</scope>
</reference>
<feature type="transmembrane region" description="Helical" evidence="1">
    <location>
        <begin position="146"/>
        <end position="166"/>
    </location>
</feature>
<evidence type="ECO:0000256" key="1">
    <source>
        <dbReference type="SAM" id="Phobius"/>
    </source>
</evidence>
<dbReference type="EMBL" id="BMAW01126997">
    <property type="protein sequence ID" value="GFU19230.1"/>
    <property type="molecule type" value="Genomic_DNA"/>
</dbReference>
<gene>
    <name evidence="2" type="primary">NCL1_38762</name>
    <name evidence="2" type="ORF">NPIL_389141</name>
</gene>
<evidence type="ECO:0000313" key="2">
    <source>
        <dbReference type="EMBL" id="GFU19230.1"/>
    </source>
</evidence>
<organism evidence="2 3">
    <name type="scientific">Nephila pilipes</name>
    <name type="common">Giant wood spider</name>
    <name type="synonym">Nephila maculata</name>
    <dbReference type="NCBI Taxonomy" id="299642"/>
    <lineage>
        <taxon>Eukaryota</taxon>
        <taxon>Metazoa</taxon>
        <taxon>Ecdysozoa</taxon>
        <taxon>Arthropoda</taxon>
        <taxon>Chelicerata</taxon>
        <taxon>Arachnida</taxon>
        <taxon>Araneae</taxon>
        <taxon>Araneomorphae</taxon>
        <taxon>Entelegynae</taxon>
        <taxon>Araneoidea</taxon>
        <taxon>Nephilidae</taxon>
        <taxon>Nephila</taxon>
    </lineage>
</organism>
<feature type="transmembrane region" description="Helical" evidence="1">
    <location>
        <begin position="105"/>
        <end position="126"/>
    </location>
</feature>
<keyword evidence="1" id="KW-0812">Transmembrane</keyword>
<dbReference type="Proteomes" id="UP000887013">
    <property type="component" value="Unassembled WGS sequence"/>
</dbReference>
<keyword evidence="3" id="KW-1185">Reference proteome</keyword>